<sequence length="1168" mass="131827">MANNCVITFDQNEYGTYFTGQLLTGKVILTLNKSKKFKGIKLQICGYAQCQWRERHGRKKPIYKSNLKRKHVYHGHEDYIASTTFLVGSEGGSVFSIESGTHTYSFACPIPVNCPSSFEGAYGHVRYMVKVTTIRPSTSNRTYSKGFTVLKMMDLNRETELLKSPAYNESMESFCFFTSQTVNLRVDLMQTGYVPGQMILVSSHIQNNTSTDVKKLMICLNLRATYVSDTPCMRTSSEKLCLVKKYCGTVPRHSERDYAEVIRVPATPPTCDHLSKVVRISYEVCVVAIMNHLMRNPKSVIPITIGNVPLITPSAPVAQPSIDDVPTTSACAMQRADGNDHSLLSEETEVEFEMPPPTYEEAMFMTTNIADDDANTVSEQAQFTPRYPVFDVDDVVIPSMGQTPPPNPPIKKKKRKKKTNPQMENIEKEKPPRESPVEIYASIIFLGEGKVKWEESTTSTDAKGVAITTTIYYSSHEVYISNRTTVRGQGTLPVGVHTYTFRIKVPMDCPTSCEGRYGHIRYAISLKLNRVLRFDNTYYKPLTVLKRVDLNKYPTFKLPLLTEQNASLCCWPCNSGKLLYSLQTPFGAYTPGQTIKFSLGIHNNSMVDTKGYHVDFIQKMTFTAHSPNRSHQYERRILVRKISTDICRRLTNCIFNGELRVPSVPPTTEPANIIYIEYKLKATIIMTGCHKSRDVSVPIFIGNIPLLESLPSNAERMEMPPSAPKMATAEENLNPEMPPNYTDIKPPSYREAMQSDTPFVDNDVDKHHRVVGFKPLYPIRRRIRTTHKKMPSVCTFTLNHPNAVYYSGQTINGTISLTTTSEKNIRNARIIFLGEGKVKWEESTTTTDSNGNSTTSTTYYRSHEVYINNETIVRGEGILPVGVHTYTFTIVLPLDCPTSCEGRYGHIRYGISLKLDRVLRFDNTYYIPLTVLKTVDLNLNPVFRLPLLAEKVASLCCWPCSGGKLLYSLQIPFGAYTPGQIVKYSLNIQNHSMVDVEGYFMEFTQKMTFTAHSPSRSHRHEKRTLVTRDYPEICRRLTNRILNGEFQIPSVPPTTDPTKIIYVEYRLKVTMIMSGCHRSKDISVPIFIGNIPLRESLPSNAGGMDATPSAPEITKSEDSSGSEMPPNYNDLKPPSYQEAMQSDSPFVDNDVDKHHRVVGFKPLYPVYS</sequence>
<dbReference type="RefSeq" id="XP_011295293.2">
    <property type="nucleotide sequence ID" value="XM_011296991.3"/>
</dbReference>
<dbReference type="PANTHER" id="PTHR11188">
    <property type="entry name" value="ARRESTIN DOMAIN CONTAINING PROTEIN"/>
    <property type="match status" value="1"/>
</dbReference>
<evidence type="ECO:0000256" key="3">
    <source>
        <dbReference type="SAM" id="MobiDB-lite"/>
    </source>
</evidence>
<dbReference type="InterPro" id="IPR050357">
    <property type="entry name" value="Arrestin_domain-protein"/>
</dbReference>
<organism evidence="5 6">
    <name type="scientific">Musca domestica</name>
    <name type="common">House fly</name>
    <dbReference type="NCBI Taxonomy" id="7370"/>
    <lineage>
        <taxon>Eukaryota</taxon>
        <taxon>Metazoa</taxon>
        <taxon>Ecdysozoa</taxon>
        <taxon>Arthropoda</taxon>
        <taxon>Hexapoda</taxon>
        <taxon>Insecta</taxon>
        <taxon>Pterygota</taxon>
        <taxon>Neoptera</taxon>
        <taxon>Endopterygota</taxon>
        <taxon>Diptera</taxon>
        <taxon>Brachycera</taxon>
        <taxon>Muscomorpha</taxon>
        <taxon>Muscoidea</taxon>
        <taxon>Muscidae</taxon>
        <taxon>Musca</taxon>
    </lineage>
</organism>
<feature type="region of interest" description="Disordered" evidence="3">
    <location>
        <begin position="398"/>
        <end position="434"/>
    </location>
</feature>
<dbReference type="Pfam" id="PF00339">
    <property type="entry name" value="Arrestin_N"/>
    <property type="match status" value="3"/>
</dbReference>
<dbReference type="OrthoDB" id="2333384at2759"/>
<evidence type="ECO:0000313" key="6">
    <source>
        <dbReference type="RefSeq" id="XP_011295293.2"/>
    </source>
</evidence>
<dbReference type="SMART" id="SM01017">
    <property type="entry name" value="Arrestin_C"/>
    <property type="match status" value="3"/>
</dbReference>
<dbReference type="InterPro" id="IPR014756">
    <property type="entry name" value="Ig_E-set"/>
</dbReference>
<evidence type="ECO:0000256" key="1">
    <source>
        <dbReference type="ARBA" id="ARBA00005298"/>
    </source>
</evidence>
<evidence type="ECO:0000256" key="2">
    <source>
        <dbReference type="ARBA" id="ARBA00022606"/>
    </source>
</evidence>
<accession>A0A9J7DA35</accession>
<feature type="compositionally biased region" description="Basic and acidic residues" evidence="3">
    <location>
        <begin position="425"/>
        <end position="434"/>
    </location>
</feature>
<dbReference type="VEuPathDB" id="VectorBase:MDOMA2_007994"/>
<keyword evidence="2" id="KW-0716">Sensory transduction</keyword>
<dbReference type="Gene3D" id="2.60.40.640">
    <property type="match status" value="6"/>
</dbReference>
<comment type="similarity">
    <text evidence="1">Belongs to the arrestin family.</text>
</comment>
<dbReference type="Pfam" id="PF02752">
    <property type="entry name" value="Arrestin_C"/>
    <property type="match status" value="3"/>
</dbReference>
<dbReference type="SUPFAM" id="SSF81296">
    <property type="entry name" value="E set domains"/>
    <property type="match status" value="6"/>
</dbReference>
<dbReference type="VEuPathDB" id="VectorBase:MDOA005678"/>
<reference evidence="6" key="1">
    <citation type="submission" date="2025-08" db="UniProtKB">
        <authorList>
            <consortium name="RefSeq"/>
        </authorList>
    </citation>
    <scope>IDENTIFICATION</scope>
    <source>
        <strain evidence="6">Aabys</strain>
        <tissue evidence="6">Whole body</tissue>
    </source>
</reference>
<evidence type="ECO:0000313" key="5">
    <source>
        <dbReference type="Proteomes" id="UP001652621"/>
    </source>
</evidence>
<feature type="domain" description="Arrestin C-terminal-like" evidence="4">
    <location>
        <begin position="574"/>
        <end position="706"/>
    </location>
</feature>
<protein>
    <submittedName>
        <fullName evidence="6">Uncharacterized protein LOC101894365</fullName>
    </submittedName>
</protein>
<feature type="domain" description="Arrestin C-terminal-like" evidence="4">
    <location>
        <begin position="961"/>
        <end position="1093"/>
    </location>
</feature>
<dbReference type="PANTHER" id="PTHR11188:SF167">
    <property type="entry name" value="ARRESTIN C-TERMINAL-LIKE DOMAIN-CONTAINING PROTEIN-RELATED"/>
    <property type="match status" value="1"/>
</dbReference>
<evidence type="ECO:0000259" key="4">
    <source>
        <dbReference type="SMART" id="SM01017"/>
    </source>
</evidence>
<feature type="domain" description="Arrestin C-terminal-like" evidence="4">
    <location>
        <begin position="178"/>
        <end position="310"/>
    </location>
</feature>
<name>A0A9J7DA35_MUSDO</name>
<dbReference type="Proteomes" id="UP001652621">
    <property type="component" value="Unplaced"/>
</dbReference>
<proteinExistence type="inferred from homology"/>
<dbReference type="InterPro" id="IPR011021">
    <property type="entry name" value="Arrestin-like_N"/>
</dbReference>
<keyword evidence="5" id="KW-1185">Reference proteome</keyword>
<dbReference type="InterPro" id="IPR014752">
    <property type="entry name" value="Arrestin-like_C"/>
</dbReference>
<dbReference type="InterPro" id="IPR011022">
    <property type="entry name" value="Arrestin_C-like"/>
</dbReference>
<dbReference type="GeneID" id="101894365"/>
<gene>
    <name evidence="6" type="primary">LOC101894365</name>
</gene>
<feature type="region of interest" description="Disordered" evidence="3">
    <location>
        <begin position="1098"/>
        <end position="1148"/>
    </location>
</feature>
<feature type="compositionally biased region" description="Basic residues" evidence="3">
    <location>
        <begin position="410"/>
        <end position="419"/>
    </location>
</feature>